<feature type="domain" description="F-box" evidence="1">
    <location>
        <begin position="14"/>
        <end position="63"/>
    </location>
</feature>
<accession>A0AAW1P329</accession>
<gene>
    <name evidence="2" type="ORF">WJX73_008595</name>
</gene>
<dbReference type="InterPro" id="IPR036047">
    <property type="entry name" value="F-box-like_dom_sf"/>
</dbReference>
<dbReference type="PROSITE" id="PS50181">
    <property type="entry name" value="FBOX"/>
    <property type="match status" value="1"/>
</dbReference>
<evidence type="ECO:0000313" key="3">
    <source>
        <dbReference type="Proteomes" id="UP001465755"/>
    </source>
</evidence>
<reference evidence="2 3" key="1">
    <citation type="journal article" date="2024" name="Nat. Commun.">
        <title>Phylogenomics reveals the evolutionary origins of lichenization in chlorophyte algae.</title>
        <authorList>
            <person name="Puginier C."/>
            <person name="Libourel C."/>
            <person name="Otte J."/>
            <person name="Skaloud P."/>
            <person name="Haon M."/>
            <person name="Grisel S."/>
            <person name="Petersen M."/>
            <person name="Berrin J.G."/>
            <person name="Delaux P.M."/>
            <person name="Dal Grande F."/>
            <person name="Keller J."/>
        </authorList>
    </citation>
    <scope>NUCLEOTIDE SEQUENCE [LARGE SCALE GENOMIC DNA]</scope>
    <source>
        <strain evidence="2 3">SAG 2036</strain>
    </source>
</reference>
<organism evidence="2 3">
    <name type="scientific">Symbiochloris irregularis</name>
    <dbReference type="NCBI Taxonomy" id="706552"/>
    <lineage>
        <taxon>Eukaryota</taxon>
        <taxon>Viridiplantae</taxon>
        <taxon>Chlorophyta</taxon>
        <taxon>core chlorophytes</taxon>
        <taxon>Trebouxiophyceae</taxon>
        <taxon>Trebouxiales</taxon>
        <taxon>Trebouxiaceae</taxon>
        <taxon>Symbiochloris</taxon>
    </lineage>
</organism>
<evidence type="ECO:0000259" key="1">
    <source>
        <dbReference type="PROSITE" id="PS50181"/>
    </source>
</evidence>
<dbReference type="Proteomes" id="UP001465755">
    <property type="component" value="Unassembled WGS sequence"/>
</dbReference>
<dbReference type="InterPro" id="IPR001810">
    <property type="entry name" value="F-box_dom"/>
</dbReference>
<dbReference type="Pfam" id="PF12937">
    <property type="entry name" value="F-box-like"/>
    <property type="match status" value="1"/>
</dbReference>
<sequence length="117" mass="13333">MLGLEQNASGFRRRPELKHLPSELVTNIFTRLTFEDKLQAQLCCRSWARLLRVPQAADVWGSVEIHLTDLPSRLAPNRLAILAKSHTLFQPVCRWLQQRCHGITCLTLLTDNALLSC</sequence>
<dbReference type="SUPFAM" id="SSF81383">
    <property type="entry name" value="F-box domain"/>
    <property type="match status" value="1"/>
</dbReference>
<dbReference type="Gene3D" id="1.20.1280.50">
    <property type="match status" value="1"/>
</dbReference>
<name>A0AAW1P329_9CHLO</name>
<protein>
    <recommendedName>
        <fullName evidence="1">F-box domain-containing protein</fullName>
    </recommendedName>
</protein>
<dbReference type="AlphaFoldDB" id="A0AAW1P329"/>
<keyword evidence="3" id="KW-1185">Reference proteome</keyword>
<proteinExistence type="predicted"/>
<dbReference type="EMBL" id="JALJOQ010000057">
    <property type="protein sequence ID" value="KAK9803732.1"/>
    <property type="molecule type" value="Genomic_DNA"/>
</dbReference>
<evidence type="ECO:0000313" key="2">
    <source>
        <dbReference type="EMBL" id="KAK9803732.1"/>
    </source>
</evidence>
<comment type="caution">
    <text evidence="2">The sequence shown here is derived from an EMBL/GenBank/DDBJ whole genome shotgun (WGS) entry which is preliminary data.</text>
</comment>